<feature type="chain" id="PRO_5039942327" evidence="1">
    <location>
        <begin position="27"/>
        <end position="118"/>
    </location>
</feature>
<dbReference type="AlphaFoldDB" id="A6KG39"/>
<gene>
    <name evidence="2" type="ORF">rCG_42294</name>
</gene>
<proteinExistence type="predicted"/>
<evidence type="ECO:0000313" key="3">
    <source>
        <dbReference type="Proteomes" id="UP000234681"/>
    </source>
</evidence>
<feature type="signal peptide" evidence="1">
    <location>
        <begin position="1"/>
        <end position="26"/>
    </location>
</feature>
<reference evidence="3" key="1">
    <citation type="submission" date="2005-09" db="EMBL/GenBank/DDBJ databases">
        <authorList>
            <person name="Mural R.J."/>
            <person name="Li P.W."/>
            <person name="Adams M.D."/>
            <person name="Amanatides P.G."/>
            <person name="Baden-Tillson H."/>
            <person name="Barnstead M."/>
            <person name="Chin S.H."/>
            <person name="Dew I."/>
            <person name="Evans C.A."/>
            <person name="Ferriera S."/>
            <person name="Flanigan M."/>
            <person name="Fosler C."/>
            <person name="Glodek A."/>
            <person name="Gu Z."/>
            <person name="Holt R.A."/>
            <person name="Jennings D."/>
            <person name="Kraft C.L."/>
            <person name="Lu F."/>
            <person name="Nguyen T."/>
            <person name="Nusskern D.R."/>
            <person name="Pfannkoch C.M."/>
            <person name="Sitter C."/>
            <person name="Sutton G.G."/>
            <person name="Venter J.C."/>
            <person name="Wang Z."/>
            <person name="Woodage T."/>
            <person name="Zheng X.H."/>
            <person name="Zhong F."/>
        </authorList>
    </citation>
    <scope>NUCLEOTIDE SEQUENCE [LARGE SCALE GENOMIC DNA]</scope>
    <source>
        <strain>BN</strain>
        <strain evidence="3">Sprague-Dawley</strain>
    </source>
</reference>
<protein>
    <submittedName>
        <fullName evidence="2">RCG42294</fullName>
    </submittedName>
</protein>
<sequence>MASGACGVRCKVVLLFYFFVFHFKFQQESCAMFPSDSDLTSLFQTLQCNTYHFEVGENAKLCFPFICESLERVVGVRAEWSHSLLHRPCGSPGFPAPGSQPFRGHEKPCVRHCEAFVP</sequence>
<dbReference type="Proteomes" id="UP000234681">
    <property type="component" value="Chromosome 16"/>
</dbReference>
<keyword evidence="1" id="KW-0732">Signal</keyword>
<evidence type="ECO:0000313" key="2">
    <source>
        <dbReference type="EMBL" id="EDL88996.1"/>
    </source>
</evidence>
<name>A6KG39_RAT</name>
<organism evidence="2 3">
    <name type="scientific">Rattus norvegicus</name>
    <name type="common">Rat</name>
    <dbReference type="NCBI Taxonomy" id="10116"/>
    <lineage>
        <taxon>Eukaryota</taxon>
        <taxon>Metazoa</taxon>
        <taxon>Chordata</taxon>
        <taxon>Craniata</taxon>
        <taxon>Vertebrata</taxon>
        <taxon>Euteleostomi</taxon>
        <taxon>Mammalia</taxon>
        <taxon>Eutheria</taxon>
        <taxon>Euarchontoglires</taxon>
        <taxon>Glires</taxon>
        <taxon>Rodentia</taxon>
        <taxon>Myomorpha</taxon>
        <taxon>Muroidea</taxon>
        <taxon>Muridae</taxon>
        <taxon>Murinae</taxon>
        <taxon>Rattus</taxon>
    </lineage>
</organism>
<evidence type="ECO:0000256" key="1">
    <source>
        <dbReference type="SAM" id="SignalP"/>
    </source>
</evidence>
<dbReference type="EMBL" id="CH474046">
    <property type="protein sequence ID" value="EDL88996.1"/>
    <property type="molecule type" value="Genomic_DNA"/>
</dbReference>
<accession>A6KG39</accession>